<accession>A0A532V0E7</accession>
<evidence type="ECO:0000313" key="1">
    <source>
        <dbReference type="EMBL" id="TKJ40609.1"/>
    </source>
</evidence>
<proteinExistence type="predicted"/>
<evidence type="ECO:0000313" key="2">
    <source>
        <dbReference type="Proteomes" id="UP000319619"/>
    </source>
</evidence>
<dbReference type="EMBL" id="NJBN01000004">
    <property type="protein sequence ID" value="TKJ40609.1"/>
    <property type="molecule type" value="Genomic_DNA"/>
</dbReference>
<comment type="caution">
    <text evidence="1">The sequence shown here is derived from an EMBL/GenBank/DDBJ whole genome shotgun (WGS) entry which is preliminary data.</text>
</comment>
<dbReference type="Proteomes" id="UP000319619">
    <property type="component" value="Unassembled WGS sequence"/>
</dbReference>
<dbReference type="AlphaFoldDB" id="A0A532V0E7"/>
<protein>
    <recommendedName>
        <fullName evidence="3">Flagellar assembly protein T N-terminal domain-containing protein</fullName>
    </recommendedName>
</protein>
<organism evidence="1 2">
    <name type="scientific">candidate division LCP-89 bacterium B3_LCP</name>
    <dbReference type="NCBI Taxonomy" id="2012998"/>
    <lineage>
        <taxon>Bacteria</taxon>
        <taxon>Pseudomonadati</taxon>
        <taxon>Bacteria division LCP-89</taxon>
    </lineage>
</organism>
<sequence length="150" mass="16574">MKRNSVPFVVVIAILLFYGFGCAPPKPRFVGTKTIPQKPTNKEFDNSKGTASNKISEIIDIIVRGISDNQRDGQQKDRKEAIMDAKLQALERAGSSIESYTMVENFELKYDLIQSSANAVLLPGFEIIDNGYGEDGTYSVVLIGKIKVNK</sequence>
<name>A0A532V0E7_UNCL8</name>
<gene>
    <name evidence="1" type="ORF">CEE37_06495</name>
</gene>
<reference evidence="1 2" key="1">
    <citation type="submission" date="2017-06" db="EMBL/GenBank/DDBJ databases">
        <title>Novel microbial phyla capable of carbon fixation and sulfur reduction in deep-sea sediments.</title>
        <authorList>
            <person name="Huang J."/>
            <person name="Baker B."/>
            <person name="Wang Y."/>
        </authorList>
    </citation>
    <scope>NUCLEOTIDE SEQUENCE [LARGE SCALE GENOMIC DNA]</scope>
    <source>
        <strain evidence="1">B3_LCP</strain>
    </source>
</reference>
<evidence type="ECO:0008006" key="3">
    <source>
        <dbReference type="Google" id="ProtNLM"/>
    </source>
</evidence>